<organism evidence="1 2">
    <name type="scientific">Tianweitania populi</name>
    <dbReference type="NCBI Taxonomy" id="1607949"/>
    <lineage>
        <taxon>Bacteria</taxon>
        <taxon>Pseudomonadati</taxon>
        <taxon>Pseudomonadota</taxon>
        <taxon>Alphaproteobacteria</taxon>
        <taxon>Hyphomicrobiales</taxon>
        <taxon>Phyllobacteriaceae</taxon>
        <taxon>Tianweitania</taxon>
    </lineage>
</organism>
<dbReference type="InterPro" id="IPR058532">
    <property type="entry name" value="YjbR/MT2646/Rv2570-like"/>
</dbReference>
<dbReference type="AlphaFoldDB" id="A0A8J3DUY6"/>
<dbReference type="EMBL" id="BMZQ01000002">
    <property type="protein sequence ID" value="GHD15304.1"/>
    <property type="molecule type" value="Genomic_DNA"/>
</dbReference>
<accession>A0A8J3DUY6</accession>
<proteinExistence type="predicted"/>
<dbReference type="RefSeq" id="WP_189503775.1">
    <property type="nucleotide sequence ID" value="NZ_BMZQ01000002.1"/>
</dbReference>
<dbReference type="SUPFAM" id="SSF142906">
    <property type="entry name" value="YjbR-like"/>
    <property type="match status" value="1"/>
</dbReference>
<dbReference type="Pfam" id="PF04237">
    <property type="entry name" value="YjbR"/>
    <property type="match status" value="1"/>
</dbReference>
<dbReference type="Gene3D" id="3.90.1150.30">
    <property type="match status" value="1"/>
</dbReference>
<dbReference type="InterPro" id="IPR038056">
    <property type="entry name" value="YjbR-like_sf"/>
</dbReference>
<dbReference type="Proteomes" id="UP000630142">
    <property type="component" value="Unassembled WGS sequence"/>
</dbReference>
<sequence length="107" mass="12142">MMTEEDFRALALSMPQTVEDSHFDVADFRVGGHIFATFRTQDGRAVVKLSPEEQILFREQAEALFTPVPGSWGEKGWTMIALEKIEPDLLRQAMHLAWRSVAPRALL</sequence>
<reference evidence="1" key="2">
    <citation type="submission" date="2020-09" db="EMBL/GenBank/DDBJ databases">
        <authorList>
            <person name="Sun Q."/>
            <person name="Kim S."/>
        </authorList>
    </citation>
    <scope>NUCLEOTIDE SEQUENCE</scope>
    <source>
        <strain evidence="1">KCTC 42249</strain>
    </source>
</reference>
<keyword evidence="2" id="KW-1185">Reference proteome</keyword>
<protein>
    <recommendedName>
        <fullName evidence="3">MmcQ/YjbR family DNA-binding protein</fullName>
    </recommendedName>
</protein>
<evidence type="ECO:0000313" key="2">
    <source>
        <dbReference type="Proteomes" id="UP000630142"/>
    </source>
</evidence>
<gene>
    <name evidence="1" type="ORF">GCM10016234_21970</name>
</gene>
<evidence type="ECO:0000313" key="1">
    <source>
        <dbReference type="EMBL" id="GHD15304.1"/>
    </source>
</evidence>
<reference evidence="1" key="1">
    <citation type="journal article" date="2014" name="Int. J. Syst. Evol. Microbiol.">
        <title>Complete genome sequence of Corynebacterium casei LMG S-19264T (=DSM 44701T), isolated from a smear-ripened cheese.</title>
        <authorList>
            <consortium name="US DOE Joint Genome Institute (JGI-PGF)"/>
            <person name="Walter F."/>
            <person name="Albersmeier A."/>
            <person name="Kalinowski J."/>
            <person name="Ruckert C."/>
        </authorList>
    </citation>
    <scope>NUCLEOTIDE SEQUENCE</scope>
    <source>
        <strain evidence="1">KCTC 42249</strain>
    </source>
</reference>
<evidence type="ECO:0008006" key="3">
    <source>
        <dbReference type="Google" id="ProtNLM"/>
    </source>
</evidence>
<name>A0A8J3DUY6_9HYPH</name>
<comment type="caution">
    <text evidence="1">The sequence shown here is derived from an EMBL/GenBank/DDBJ whole genome shotgun (WGS) entry which is preliminary data.</text>
</comment>